<evidence type="ECO:0000256" key="8">
    <source>
        <dbReference type="PROSITE-ProRule" id="PRU00221"/>
    </source>
</evidence>
<dbReference type="InterPro" id="IPR036322">
    <property type="entry name" value="WD40_repeat_dom_sf"/>
</dbReference>
<evidence type="ECO:0000256" key="4">
    <source>
        <dbReference type="ARBA" id="ARBA00022737"/>
    </source>
</evidence>
<dbReference type="OrthoDB" id="24966at2759"/>
<dbReference type="InterPro" id="IPR001680">
    <property type="entry name" value="WD40_rpt"/>
</dbReference>
<keyword evidence="1" id="KW-0963">Cytoplasm</keyword>
<name>S9U6H1_9TRYP</name>
<evidence type="ECO:0000313" key="9">
    <source>
        <dbReference type="EMBL" id="EPY24518.1"/>
    </source>
</evidence>
<dbReference type="GO" id="GO:0003743">
    <property type="term" value="F:translation initiation factor activity"/>
    <property type="evidence" value="ECO:0007669"/>
    <property type="project" value="UniProtKB-KW"/>
</dbReference>
<reference evidence="9 10" key="1">
    <citation type="journal article" date="2013" name="PLoS ONE">
        <title>Predicting the Proteins of Angomonas deanei, Strigomonas culicis and Their Respective Endosymbionts Reveals New Aspects of the Trypanosomatidae Family.</title>
        <authorList>
            <person name="Motta M.C."/>
            <person name="Martins A.C."/>
            <person name="de Souza S.S."/>
            <person name="Catta-Preta C.M."/>
            <person name="Silva R."/>
            <person name="Klein C.C."/>
            <person name="de Almeida L.G."/>
            <person name="de Lima Cunha O."/>
            <person name="Ciapina L.P."/>
            <person name="Brocchi M."/>
            <person name="Colabardini A.C."/>
            <person name="de Araujo Lima B."/>
            <person name="Machado C.R."/>
            <person name="de Almeida Soares C.M."/>
            <person name="Probst C.M."/>
            <person name="de Menezes C.B."/>
            <person name="Thompson C.E."/>
            <person name="Bartholomeu D.C."/>
            <person name="Gradia D.F."/>
            <person name="Pavoni D.P."/>
            <person name="Grisard E.C."/>
            <person name="Fantinatti-Garboggini F."/>
            <person name="Marchini F.K."/>
            <person name="Rodrigues-Luiz G.F."/>
            <person name="Wagner G."/>
            <person name="Goldman G.H."/>
            <person name="Fietto J.L."/>
            <person name="Elias M.C."/>
            <person name="Goldman M.H."/>
            <person name="Sagot M.F."/>
            <person name="Pereira M."/>
            <person name="Stoco P.H."/>
            <person name="de Mendonca-Neto R.P."/>
            <person name="Teixeira S.M."/>
            <person name="Maciel T.E."/>
            <person name="de Oliveira Mendes T.A."/>
            <person name="Urmenyi T.P."/>
            <person name="de Souza W."/>
            <person name="Schenkman S."/>
            <person name="de Vasconcelos A.T."/>
        </authorList>
    </citation>
    <scope>NUCLEOTIDE SEQUENCE [LARGE SCALE GENOMIC DNA]</scope>
</reference>
<dbReference type="InterPro" id="IPR027525">
    <property type="entry name" value="eIF3i"/>
</dbReference>
<evidence type="ECO:0000256" key="7">
    <source>
        <dbReference type="ARBA" id="ARBA00040390"/>
    </source>
</evidence>
<protein>
    <recommendedName>
        <fullName evidence="7">Serine-threonine kinase receptor-associated protein</fullName>
    </recommendedName>
</protein>
<keyword evidence="5" id="KW-0648">Protein biosynthesis</keyword>
<evidence type="ECO:0000256" key="2">
    <source>
        <dbReference type="ARBA" id="ARBA00022540"/>
    </source>
</evidence>
<evidence type="ECO:0000256" key="5">
    <source>
        <dbReference type="ARBA" id="ARBA00022917"/>
    </source>
</evidence>
<dbReference type="InterPro" id="IPR015943">
    <property type="entry name" value="WD40/YVTN_repeat-like_dom_sf"/>
</dbReference>
<dbReference type="GO" id="GO:0003723">
    <property type="term" value="F:RNA binding"/>
    <property type="evidence" value="ECO:0007669"/>
    <property type="project" value="TreeGrafter"/>
</dbReference>
<feature type="repeat" description="WD" evidence="8">
    <location>
        <begin position="308"/>
        <end position="338"/>
    </location>
</feature>
<evidence type="ECO:0000256" key="1">
    <source>
        <dbReference type="ARBA" id="ARBA00022490"/>
    </source>
</evidence>
<gene>
    <name evidence="9" type="ORF">STCU_07140</name>
</gene>
<dbReference type="SMART" id="SM00320">
    <property type="entry name" value="WD40"/>
    <property type="match status" value="6"/>
</dbReference>
<evidence type="ECO:0000256" key="6">
    <source>
        <dbReference type="ARBA" id="ARBA00038394"/>
    </source>
</evidence>
<proteinExistence type="inferred from homology"/>
<keyword evidence="10" id="KW-1185">Reference proteome</keyword>
<dbReference type="Pfam" id="PF24805">
    <property type="entry name" value="EIF3I"/>
    <property type="match status" value="1"/>
</dbReference>
<keyword evidence="4" id="KW-0677">Repeat</keyword>
<sequence length="370" mass="39896">MSTAVNLSSLALHGHMKSVTMLTFNREGDLLLSSSRDTNCSACCWHARDGHMQGSFTTVTPDSKRLHDPANTAIDVNNYSTIAATASSGEEAMLWSVETGALLGTINRPMSSGSAVNFSHDDRMLMVATKGRSSTRSAINVYNVPIAVPPRGEAPAPAKTDFNPTITHEADSGEFITWAAWGPTNTTIYFSEGGFMNLLDVETGRLVHRKEIHEQGPINRFRFSRDYLTLATAGEDCTAHLLDHRDFSTIQVYESDVPVNDVSISPTADHVILGGGMDASAVTTQGGSSVFEVKFFHKVYGTPLGHLSHLHFGTITSLSFTPDGKGFASGSFDGIIKLCRFGENYHSATGAVPLWSLSSYNAAHNLSDDE</sequence>
<organism evidence="9 10">
    <name type="scientific">Strigomonas culicis</name>
    <dbReference type="NCBI Taxonomy" id="28005"/>
    <lineage>
        <taxon>Eukaryota</taxon>
        <taxon>Discoba</taxon>
        <taxon>Euglenozoa</taxon>
        <taxon>Kinetoplastea</taxon>
        <taxon>Metakinetoplastina</taxon>
        <taxon>Trypanosomatida</taxon>
        <taxon>Trypanosomatidae</taxon>
        <taxon>Strigomonadinae</taxon>
        <taxon>Strigomonas</taxon>
    </lineage>
</organism>
<dbReference type="PROSITE" id="PS50082">
    <property type="entry name" value="WD_REPEATS_2"/>
    <property type="match status" value="1"/>
</dbReference>
<keyword evidence="3 8" id="KW-0853">WD repeat</keyword>
<keyword evidence="2 9" id="KW-0396">Initiation factor</keyword>
<dbReference type="PANTHER" id="PTHR19877">
    <property type="entry name" value="EUKARYOTIC TRANSLATION INITIATION FACTOR 3 SUBUNIT I"/>
    <property type="match status" value="1"/>
</dbReference>
<comment type="similarity">
    <text evidence="6">Belongs to the WD repeat STRAP family.</text>
</comment>
<evidence type="ECO:0000313" key="10">
    <source>
        <dbReference type="Proteomes" id="UP000015354"/>
    </source>
</evidence>
<dbReference type="EMBL" id="ATMH01007140">
    <property type="protein sequence ID" value="EPY24518.1"/>
    <property type="molecule type" value="Genomic_DNA"/>
</dbReference>
<dbReference type="GO" id="GO:0071541">
    <property type="term" value="C:eukaryotic translation initiation factor 3 complex, eIF3m"/>
    <property type="evidence" value="ECO:0007669"/>
    <property type="project" value="TreeGrafter"/>
</dbReference>
<evidence type="ECO:0000256" key="3">
    <source>
        <dbReference type="ARBA" id="ARBA00022574"/>
    </source>
</evidence>
<dbReference type="Proteomes" id="UP000015354">
    <property type="component" value="Unassembled WGS sequence"/>
</dbReference>
<dbReference type="SUPFAM" id="SSF50978">
    <property type="entry name" value="WD40 repeat-like"/>
    <property type="match status" value="1"/>
</dbReference>
<accession>S9U6H1</accession>
<dbReference type="PANTHER" id="PTHR19877:SF1">
    <property type="entry name" value="EUKARYOTIC TRANSLATION INITIATION FACTOR 3 SUBUNIT I"/>
    <property type="match status" value="1"/>
</dbReference>
<dbReference type="GO" id="GO:0002183">
    <property type="term" value="P:cytoplasmic translational initiation"/>
    <property type="evidence" value="ECO:0007669"/>
    <property type="project" value="TreeGrafter"/>
</dbReference>
<dbReference type="Gene3D" id="2.130.10.10">
    <property type="entry name" value="YVTN repeat-like/Quinoprotein amine dehydrogenase"/>
    <property type="match status" value="1"/>
</dbReference>
<dbReference type="AlphaFoldDB" id="S9U6H1"/>
<comment type="caution">
    <text evidence="9">The sequence shown here is derived from an EMBL/GenBank/DDBJ whole genome shotgun (WGS) entry which is preliminary data.</text>
</comment>